<dbReference type="PRINTS" id="PR00038">
    <property type="entry name" value="HTHLUXR"/>
</dbReference>
<dbReference type="PRINTS" id="PR00364">
    <property type="entry name" value="DISEASERSIST"/>
</dbReference>
<comment type="caution">
    <text evidence="2">The sequence shown here is derived from an EMBL/GenBank/DDBJ whole genome shotgun (WGS) entry which is preliminary data.</text>
</comment>
<dbReference type="Gene3D" id="1.10.10.10">
    <property type="entry name" value="Winged helix-like DNA-binding domain superfamily/Winged helix DNA-binding domain"/>
    <property type="match status" value="1"/>
</dbReference>
<dbReference type="CDD" id="cd06170">
    <property type="entry name" value="LuxR_C_like"/>
    <property type="match status" value="1"/>
</dbReference>
<feature type="domain" description="HTH luxR-type" evidence="1">
    <location>
        <begin position="706"/>
        <end position="771"/>
    </location>
</feature>
<keyword evidence="3" id="KW-1185">Reference proteome</keyword>
<dbReference type="RefSeq" id="WP_396945734.1">
    <property type="nucleotide sequence ID" value="NZ_JBIRXV010000001.1"/>
</dbReference>
<sequence length="776" mass="84814">MASTSGVRSFEGSLPLELTSFVGRRTEVSEVRNLLTTSRLVTLTGSGGVGKTRLALRAASSARRDFRDGVWSVELADVSDPGLLVEVVAASLNVRDDSAEALLETLVGFLRSRELLLILDNCEQLVDSVAQLTETFLRACPDLRILVTSREPLNAEGEAVLRVSPLTVPDPDREPSLRGLPRFDAVTLFADRAAAALPGFELDEDNKTAVAGICARLEGLPLAIELAAARIRTMSPQQILQRLDDRYAFLTRGNRTAPARQQTLRWCVDWSYELCTAAERRFWARLSVFAGTCELDAAERVCGFDFAPHTVLDVLSSLVDKSILIREAFDSVVRFRMLETLRDYGREKLQVSGEEENLRRRHRQWYRQLALDWDAQWVGARAPDWVARLDREQPNMREALESFLSDETGAAGDGGMTMAAAMFDFWNFRGMYGEGRSWLDRALAHPRASSIPDRVNALRADSQLAAAQGDFQAATALLQEGRVLAERSPSPLTLARIAYSDGALALARGDAAHASSAFERSLRSLGPGSTENLRLNALALLGWAYELGGDVAKATDCYRQILAMTETSGELLHRSAALRGLAVVAWQAGDPHRARALLEDSLRVNQRLGNPFVAAFGLEALAWTVEPSDAERAAVLLGAAESAWPAGSSATSVFPNMLRFHRECEQRTRRVLGDRRFDAARRRGLAMEMDAAAAYALGEQPAATSSASGAAELTKRERQVADLVSRGLTNRQIATALVISQRTAQGHVEHILTKLGFTSRAQIAAWVVEDAKGASS</sequence>
<dbReference type="EMBL" id="JBIRXV010000001">
    <property type="protein sequence ID" value="MFI2319487.1"/>
    <property type="molecule type" value="Genomic_DNA"/>
</dbReference>
<dbReference type="SMART" id="SM00421">
    <property type="entry name" value="HTH_LUXR"/>
    <property type="match status" value="1"/>
</dbReference>
<name>A0ABW7W922_9NOCA</name>
<evidence type="ECO:0000313" key="3">
    <source>
        <dbReference type="Proteomes" id="UP001611450"/>
    </source>
</evidence>
<dbReference type="GO" id="GO:0005524">
    <property type="term" value="F:ATP binding"/>
    <property type="evidence" value="ECO:0007669"/>
    <property type="project" value="UniProtKB-KW"/>
</dbReference>
<organism evidence="2 3">
    <name type="scientific">Nocardia beijingensis</name>
    <dbReference type="NCBI Taxonomy" id="95162"/>
    <lineage>
        <taxon>Bacteria</taxon>
        <taxon>Bacillati</taxon>
        <taxon>Actinomycetota</taxon>
        <taxon>Actinomycetes</taxon>
        <taxon>Mycobacteriales</taxon>
        <taxon>Nocardiaceae</taxon>
        <taxon>Nocardia</taxon>
    </lineage>
</organism>
<keyword evidence="2" id="KW-0067">ATP-binding</keyword>
<dbReference type="InterPro" id="IPR000792">
    <property type="entry name" value="Tscrpt_reg_LuxR_C"/>
</dbReference>
<dbReference type="Pfam" id="PF00196">
    <property type="entry name" value="GerE"/>
    <property type="match status" value="1"/>
</dbReference>
<reference evidence="2 3" key="1">
    <citation type="submission" date="2024-10" db="EMBL/GenBank/DDBJ databases">
        <title>The Natural Products Discovery Center: Release of the First 8490 Sequenced Strains for Exploring Actinobacteria Biosynthetic Diversity.</title>
        <authorList>
            <person name="Kalkreuter E."/>
            <person name="Kautsar S.A."/>
            <person name="Yang D."/>
            <person name="Bader C.D."/>
            <person name="Teijaro C.N."/>
            <person name="Fluegel L."/>
            <person name="Davis C.M."/>
            <person name="Simpson J.R."/>
            <person name="Lauterbach L."/>
            <person name="Steele A.D."/>
            <person name="Gui C."/>
            <person name="Meng S."/>
            <person name="Li G."/>
            <person name="Viehrig K."/>
            <person name="Ye F."/>
            <person name="Su P."/>
            <person name="Kiefer A.F."/>
            <person name="Nichols A."/>
            <person name="Cepeda A.J."/>
            <person name="Yan W."/>
            <person name="Fan B."/>
            <person name="Jiang Y."/>
            <person name="Adhikari A."/>
            <person name="Zheng C.-J."/>
            <person name="Schuster L."/>
            <person name="Cowan T.M."/>
            <person name="Smanski M.J."/>
            <person name="Chevrette M.G."/>
            <person name="De Carvalho L.P.S."/>
            <person name="Shen B."/>
        </authorList>
    </citation>
    <scope>NUCLEOTIDE SEQUENCE [LARGE SCALE GENOMIC DNA]</scope>
    <source>
        <strain evidence="2 3">NPDC019626</strain>
    </source>
</reference>
<dbReference type="SUPFAM" id="SSF52540">
    <property type="entry name" value="P-loop containing nucleoside triphosphate hydrolases"/>
    <property type="match status" value="1"/>
</dbReference>
<dbReference type="PANTHER" id="PTHR47691:SF3">
    <property type="entry name" value="HTH-TYPE TRANSCRIPTIONAL REGULATOR RV0890C-RELATED"/>
    <property type="match status" value="1"/>
</dbReference>
<protein>
    <submittedName>
        <fullName evidence="2">ATP-binding protein</fullName>
    </submittedName>
</protein>
<dbReference type="Pfam" id="PF25872">
    <property type="entry name" value="HTH_77"/>
    <property type="match status" value="1"/>
</dbReference>
<dbReference type="Pfam" id="PF13401">
    <property type="entry name" value="AAA_22"/>
    <property type="match status" value="1"/>
</dbReference>
<dbReference type="SUPFAM" id="SSF46894">
    <property type="entry name" value="C-terminal effector domain of the bipartite response regulators"/>
    <property type="match status" value="1"/>
</dbReference>
<accession>A0ABW7W922</accession>
<gene>
    <name evidence="2" type="ORF">ACH47G_03295</name>
</gene>
<dbReference type="InterPro" id="IPR027417">
    <property type="entry name" value="P-loop_NTPase"/>
</dbReference>
<dbReference type="SMART" id="SM00028">
    <property type="entry name" value="TPR"/>
    <property type="match status" value="2"/>
</dbReference>
<dbReference type="PROSITE" id="PS50043">
    <property type="entry name" value="HTH_LUXR_2"/>
    <property type="match status" value="1"/>
</dbReference>
<dbReference type="InterPro" id="IPR058852">
    <property type="entry name" value="HTH_77"/>
</dbReference>
<dbReference type="InterPro" id="IPR036388">
    <property type="entry name" value="WH-like_DNA-bd_sf"/>
</dbReference>
<proteinExistence type="predicted"/>
<dbReference type="InterPro" id="IPR011990">
    <property type="entry name" value="TPR-like_helical_dom_sf"/>
</dbReference>
<dbReference type="PANTHER" id="PTHR47691">
    <property type="entry name" value="REGULATOR-RELATED"/>
    <property type="match status" value="1"/>
</dbReference>
<evidence type="ECO:0000313" key="2">
    <source>
        <dbReference type="EMBL" id="MFI2319487.1"/>
    </source>
</evidence>
<evidence type="ECO:0000259" key="1">
    <source>
        <dbReference type="PROSITE" id="PS50043"/>
    </source>
</evidence>
<dbReference type="Gene3D" id="1.25.40.10">
    <property type="entry name" value="Tetratricopeptide repeat domain"/>
    <property type="match status" value="2"/>
</dbReference>
<dbReference type="InterPro" id="IPR016032">
    <property type="entry name" value="Sig_transdc_resp-reg_C-effctor"/>
</dbReference>
<dbReference type="InterPro" id="IPR019734">
    <property type="entry name" value="TPR_rpt"/>
</dbReference>
<dbReference type="Gene3D" id="3.40.50.300">
    <property type="entry name" value="P-loop containing nucleotide triphosphate hydrolases"/>
    <property type="match status" value="1"/>
</dbReference>
<keyword evidence="2" id="KW-0547">Nucleotide-binding</keyword>
<dbReference type="InterPro" id="IPR049945">
    <property type="entry name" value="AAA_22"/>
</dbReference>
<dbReference type="SUPFAM" id="SSF48452">
    <property type="entry name" value="TPR-like"/>
    <property type="match status" value="1"/>
</dbReference>
<dbReference type="Proteomes" id="UP001611450">
    <property type="component" value="Unassembled WGS sequence"/>
</dbReference>